<evidence type="ECO:0000256" key="14">
    <source>
        <dbReference type="SAM" id="SignalP"/>
    </source>
</evidence>
<feature type="disulfide bond" evidence="11">
    <location>
        <begin position="313"/>
        <end position="323"/>
    </location>
</feature>
<dbReference type="GO" id="GO:0004252">
    <property type="term" value="F:serine-type endopeptidase activity"/>
    <property type="evidence" value="ECO:0007669"/>
    <property type="project" value="TreeGrafter"/>
</dbReference>
<dbReference type="PANTHER" id="PTHR48071:SF15">
    <property type="entry name" value="SRCR DOMAIN-CONTAINING PROTEIN"/>
    <property type="match status" value="1"/>
</dbReference>
<comment type="caution">
    <text evidence="11">Lacks conserved residue(s) required for the propagation of feature annotation.</text>
</comment>
<evidence type="ECO:0000256" key="8">
    <source>
        <dbReference type="ARBA" id="ARBA00023136"/>
    </source>
</evidence>
<evidence type="ECO:0000259" key="15">
    <source>
        <dbReference type="PROSITE" id="PS50287"/>
    </source>
</evidence>
<evidence type="ECO:0000256" key="11">
    <source>
        <dbReference type="PROSITE-ProRule" id="PRU00196"/>
    </source>
</evidence>
<evidence type="ECO:0000256" key="2">
    <source>
        <dbReference type="ARBA" id="ARBA00004613"/>
    </source>
</evidence>
<evidence type="ECO:0000256" key="12">
    <source>
        <dbReference type="SAM" id="MobiDB-lite"/>
    </source>
</evidence>
<keyword evidence="7 13" id="KW-1133">Transmembrane helix</keyword>
<feature type="transmembrane region" description="Helical" evidence="13">
    <location>
        <begin position="374"/>
        <end position="398"/>
    </location>
</feature>
<keyword evidence="3" id="KW-0964">Secreted</keyword>
<evidence type="ECO:0000256" key="3">
    <source>
        <dbReference type="ARBA" id="ARBA00022525"/>
    </source>
</evidence>
<dbReference type="InterPro" id="IPR001190">
    <property type="entry name" value="SRCR"/>
</dbReference>
<evidence type="ECO:0000256" key="5">
    <source>
        <dbReference type="ARBA" id="ARBA00022729"/>
    </source>
</evidence>
<dbReference type="AlphaFoldDB" id="A0A3B3CH19"/>
<dbReference type="Pfam" id="PF00530">
    <property type="entry name" value="SRCR"/>
    <property type="match status" value="2"/>
</dbReference>
<feature type="disulfide bond" evidence="11">
    <location>
        <begin position="175"/>
        <end position="236"/>
    </location>
</feature>
<feature type="domain" description="SRCR" evidence="15">
    <location>
        <begin position="137"/>
        <end position="237"/>
    </location>
</feature>
<feature type="chain" id="PRO_5017285528" evidence="14">
    <location>
        <begin position="19"/>
        <end position="561"/>
    </location>
</feature>
<keyword evidence="6" id="KW-0677">Repeat</keyword>
<keyword evidence="17" id="KW-1185">Reference proteome</keyword>
<dbReference type="PRINTS" id="PR00258">
    <property type="entry name" value="SPERACTRCPTR"/>
</dbReference>
<feature type="domain" description="SRCR" evidence="15">
    <location>
        <begin position="242"/>
        <end position="344"/>
    </location>
</feature>
<dbReference type="InterPro" id="IPR036772">
    <property type="entry name" value="SRCR-like_dom_sf"/>
</dbReference>
<protein>
    <submittedName>
        <fullName evidence="16">Deleted in malignant brain tumors 1 protein-like</fullName>
    </submittedName>
</protein>
<dbReference type="GeneTree" id="ENSGT00940000161029"/>
<dbReference type="PROSITE" id="PS50287">
    <property type="entry name" value="SRCR_2"/>
    <property type="match status" value="2"/>
</dbReference>
<dbReference type="GO" id="GO:0005615">
    <property type="term" value="C:extracellular space"/>
    <property type="evidence" value="ECO:0007669"/>
    <property type="project" value="TreeGrafter"/>
</dbReference>
<evidence type="ECO:0000256" key="9">
    <source>
        <dbReference type="ARBA" id="ARBA00023157"/>
    </source>
</evidence>
<evidence type="ECO:0000256" key="10">
    <source>
        <dbReference type="ARBA" id="ARBA00023180"/>
    </source>
</evidence>
<dbReference type="Ensembl" id="ENSOMET00000025875.1">
    <property type="protein sequence ID" value="ENSOMEP00000017193.1"/>
    <property type="gene ID" value="ENSOMEG00000018929.1"/>
</dbReference>
<dbReference type="GO" id="GO:0031638">
    <property type="term" value="P:zymogen activation"/>
    <property type="evidence" value="ECO:0007669"/>
    <property type="project" value="TreeGrafter"/>
</dbReference>
<evidence type="ECO:0000256" key="4">
    <source>
        <dbReference type="ARBA" id="ARBA00022692"/>
    </source>
</evidence>
<comment type="subcellular location">
    <subcellularLocation>
        <location evidence="1">Membrane</location>
        <topology evidence="1">Single-pass membrane protein</topology>
    </subcellularLocation>
    <subcellularLocation>
        <location evidence="2">Secreted</location>
    </subcellularLocation>
</comment>
<keyword evidence="4 13" id="KW-0812">Transmembrane</keyword>
<dbReference type="PROSITE" id="PS00420">
    <property type="entry name" value="SRCR_1"/>
    <property type="match status" value="1"/>
</dbReference>
<evidence type="ECO:0000313" key="16">
    <source>
        <dbReference type="Ensembl" id="ENSOMEP00000017193.1"/>
    </source>
</evidence>
<sequence>MKLLKAVFLLQLSYLCQGKLLILCTDSSFFNVLISCSKGDPYVAQIGAKCNWTLRMDENRSLETVGLDSDFADTLVRQICQDLGCGDVYYVNKSSVLHNITCLQQCDYKDLQLQNCSEMAESSCSVINKVVCGHQLLRLAGGPDRCAGRVEVWRDGTWGTVCDDQWDLRDADVVCAQHGCGYALSVTGQGGQFAPGRGPVHLDELNCTGREENLWDCPAVKDENDCGHKEDAGVICSEMRAIRLTGGLDRCSGKVEIHRNGSWGTLCDNCWTEKVATMVCSMLQCGGGAKPEKYSRFAPFTHNNGTPKYFYVCPTMATSLWQCKELYNNRFVCVGSHTSGVICSGSLGLPSPNTSSDMEMTSWTTGDLFSFVEILSILSLFVLLFVFLIVNTILCCLYKRRHVLLLKEIRSNPRSPTEHPQNRHKEAVNLIKVTTNQQHTDAPSSPRYIWTQLSSVNSTSVETDYEQYDPGFDPSVSLSTFRSEPHSIIFPLCSFRYLHFAVGDALFSALAAFCTSQYARMSKMSEDSFDCSSTSSGECYENIGNPNPGQYDDDYSPVSPD</sequence>
<evidence type="ECO:0000256" key="1">
    <source>
        <dbReference type="ARBA" id="ARBA00004167"/>
    </source>
</evidence>
<keyword evidence="9 11" id="KW-1015">Disulfide bond</keyword>
<evidence type="ECO:0000256" key="6">
    <source>
        <dbReference type="ARBA" id="ARBA00022737"/>
    </source>
</evidence>
<proteinExistence type="predicted"/>
<feature type="disulfide bond" evidence="11">
    <location>
        <begin position="162"/>
        <end position="226"/>
    </location>
</feature>
<reference evidence="16" key="2">
    <citation type="submission" date="2025-09" db="UniProtKB">
        <authorList>
            <consortium name="Ensembl"/>
        </authorList>
    </citation>
    <scope>IDENTIFICATION</scope>
</reference>
<dbReference type="SUPFAM" id="SSF56487">
    <property type="entry name" value="SRCR-like"/>
    <property type="match status" value="2"/>
</dbReference>
<name>A0A3B3CH19_ORYME</name>
<reference evidence="16" key="1">
    <citation type="submission" date="2025-08" db="UniProtKB">
        <authorList>
            <consortium name="Ensembl"/>
        </authorList>
    </citation>
    <scope>IDENTIFICATION</scope>
</reference>
<organism evidence="16 17">
    <name type="scientific">Oryzias melastigma</name>
    <name type="common">Marine medaka</name>
    <dbReference type="NCBI Taxonomy" id="30732"/>
    <lineage>
        <taxon>Eukaryota</taxon>
        <taxon>Metazoa</taxon>
        <taxon>Chordata</taxon>
        <taxon>Craniata</taxon>
        <taxon>Vertebrata</taxon>
        <taxon>Euteleostomi</taxon>
        <taxon>Actinopterygii</taxon>
        <taxon>Neopterygii</taxon>
        <taxon>Teleostei</taxon>
        <taxon>Neoteleostei</taxon>
        <taxon>Acanthomorphata</taxon>
        <taxon>Ovalentaria</taxon>
        <taxon>Atherinomorphae</taxon>
        <taxon>Beloniformes</taxon>
        <taxon>Adrianichthyidae</taxon>
        <taxon>Oryziinae</taxon>
        <taxon>Oryzias</taxon>
    </lineage>
</organism>
<feature type="disulfide bond" evidence="11">
    <location>
        <begin position="207"/>
        <end position="217"/>
    </location>
</feature>
<feature type="signal peptide" evidence="14">
    <location>
        <begin position="1"/>
        <end position="18"/>
    </location>
</feature>
<keyword evidence="8 13" id="KW-0472">Membrane</keyword>
<dbReference type="GO" id="GO:0005886">
    <property type="term" value="C:plasma membrane"/>
    <property type="evidence" value="ECO:0007669"/>
    <property type="project" value="TreeGrafter"/>
</dbReference>
<keyword evidence="10" id="KW-0325">Glycoprotein</keyword>
<keyword evidence="5 14" id="KW-0732">Signal</keyword>
<feature type="region of interest" description="Disordered" evidence="12">
    <location>
        <begin position="531"/>
        <end position="561"/>
    </location>
</feature>
<accession>A0A3B3CH19</accession>
<evidence type="ECO:0000256" key="7">
    <source>
        <dbReference type="ARBA" id="ARBA00022989"/>
    </source>
</evidence>
<dbReference type="FunFam" id="3.10.250.10:FF:000016">
    <property type="entry name" value="Scavenger receptor cysteine-rich protein type 12"/>
    <property type="match status" value="1"/>
</dbReference>
<evidence type="ECO:0000256" key="13">
    <source>
        <dbReference type="SAM" id="Phobius"/>
    </source>
</evidence>
<evidence type="ECO:0000313" key="17">
    <source>
        <dbReference type="Proteomes" id="UP000261560"/>
    </source>
</evidence>
<dbReference type="Proteomes" id="UP000261560">
    <property type="component" value="Unplaced"/>
</dbReference>
<dbReference type="PANTHER" id="PTHR48071">
    <property type="entry name" value="SRCR DOMAIN-CONTAINING PROTEIN"/>
    <property type="match status" value="1"/>
</dbReference>
<dbReference type="SMART" id="SM00202">
    <property type="entry name" value="SR"/>
    <property type="match status" value="2"/>
</dbReference>
<dbReference type="Gene3D" id="3.10.250.10">
    <property type="entry name" value="SRCR-like domain"/>
    <property type="match status" value="2"/>
</dbReference>
<dbReference type="FunFam" id="3.10.250.10:FF:000002">
    <property type="entry name" value="Scavenger receptor cysteine-rich type 1 protein M130"/>
    <property type="match status" value="1"/>
</dbReference>